<dbReference type="PANTHER" id="PTHR35475">
    <property type="entry name" value="WD REPEAT PROTEIN"/>
    <property type="match status" value="1"/>
</dbReference>
<dbReference type="OMA" id="ITIMIML"/>
<keyword evidence="2" id="KW-0812">Transmembrane</keyword>
<keyword evidence="2" id="KW-0472">Membrane</keyword>
<evidence type="ECO:0000313" key="4">
    <source>
        <dbReference type="Proteomes" id="UP000077755"/>
    </source>
</evidence>
<name>A0A161WVM9_DAUCS</name>
<reference evidence="3" key="1">
    <citation type="journal article" date="2016" name="Nat. Genet.">
        <title>A high-quality carrot genome assembly provides new insights into carotenoid accumulation and asterid genome evolution.</title>
        <authorList>
            <person name="Iorizzo M."/>
            <person name="Ellison S."/>
            <person name="Senalik D."/>
            <person name="Zeng P."/>
            <person name="Satapoomin P."/>
            <person name="Huang J."/>
            <person name="Bowman M."/>
            <person name="Iovene M."/>
            <person name="Sanseverino W."/>
            <person name="Cavagnaro P."/>
            <person name="Yildiz M."/>
            <person name="Macko-Podgorni A."/>
            <person name="Moranska E."/>
            <person name="Grzebelus E."/>
            <person name="Grzebelus D."/>
            <person name="Ashrafi H."/>
            <person name="Zheng Z."/>
            <person name="Cheng S."/>
            <person name="Spooner D."/>
            <person name="Van Deynze A."/>
            <person name="Simon P."/>
        </authorList>
    </citation>
    <scope>NUCLEOTIDE SEQUENCE</scope>
    <source>
        <tissue evidence="3">Leaf</tissue>
    </source>
</reference>
<dbReference type="OrthoDB" id="658712at2759"/>
<dbReference type="Gramene" id="KZM92667">
    <property type="protein sequence ID" value="KZM92667"/>
    <property type="gene ID" value="DCAR_019968"/>
</dbReference>
<dbReference type="KEGG" id="dcr:108226479"/>
<dbReference type="EMBL" id="CP093348">
    <property type="protein sequence ID" value="WOH07085.1"/>
    <property type="molecule type" value="Genomic_DNA"/>
</dbReference>
<evidence type="ECO:0000256" key="1">
    <source>
        <dbReference type="SAM" id="MobiDB-lite"/>
    </source>
</evidence>
<organism evidence="3 4">
    <name type="scientific">Daucus carota subsp. sativus</name>
    <name type="common">Carrot</name>
    <dbReference type="NCBI Taxonomy" id="79200"/>
    <lineage>
        <taxon>Eukaryota</taxon>
        <taxon>Viridiplantae</taxon>
        <taxon>Streptophyta</taxon>
        <taxon>Embryophyta</taxon>
        <taxon>Tracheophyta</taxon>
        <taxon>Spermatophyta</taxon>
        <taxon>Magnoliopsida</taxon>
        <taxon>eudicotyledons</taxon>
        <taxon>Gunneridae</taxon>
        <taxon>Pentapetalae</taxon>
        <taxon>asterids</taxon>
        <taxon>campanulids</taxon>
        <taxon>Apiales</taxon>
        <taxon>Apiaceae</taxon>
        <taxon>Apioideae</taxon>
        <taxon>Scandiceae</taxon>
        <taxon>Daucinae</taxon>
        <taxon>Daucus</taxon>
        <taxon>Daucus sect. Daucus</taxon>
    </lineage>
</organism>
<gene>
    <name evidence="3" type="ORF">DCAR_0626514</name>
</gene>
<evidence type="ECO:0000256" key="2">
    <source>
        <dbReference type="SAM" id="Phobius"/>
    </source>
</evidence>
<feature type="region of interest" description="Disordered" evidence="1">
    <location>
        <begin position="1"/>
        <end position="34"/>
    </location>
</feature>
<dbReference type="AlphaFoldDB" id="A0A161WVM9"/>
<reference evidence="3" key="2">
    <citation type="submission" date="2022-03" db="EMBL/GenBank/DDBJ databases">
        <title>Draft title - Genomic analysis of global carrot germplasm unveils the trajectory of domestication and the origin of high carotenoid orange carrot.</title>
        <authorList>
            <person name="Iorizzo M."/>
            <person name="Ellison S."/>
            <person name="Senalik D."/>
            <person name="Macko-Podgorni A."/>
            <person name="Grzebelus D."/>
            <person name="Bostan H."/>
            <person name="Rolling W."/>
            <person name="Curaba J."/>
            <person name="Simon P."/>
        </authorList>
    </citation>
    <scope>NUCLEOTIDE SEQUENCE</scope>
    <source>
        <tissue evidence="3">Leaf</tissue>
    </source>
</reference>
<evidence type="ECO:0000313" key="3">
    <source>
        <dbReference type="EMBL" id="WOH07085.1"/>
    </source>
</evidence>
<sequence length="199" mass="22403">MTTKSTAGEIDETTSPATGIDESDESTPLLPLRSTDWRPRWSQTKVPEIEINLFRRGRGPIDSFKSSLGGYEQDQIKVREILEKYNFKAIYAFNSATGRGAPIRFYPRNGLSMIPYTDGAVIAIDGEPKDSLVNPISRIVLGVAVITLLIVFVMKETPQWAQKLNFSGGYLPSWILALVIIILTRFRKRTKDFLAKYGW</sequence>
<dbReference type="Proteomes" id="UP000077755">
    <property type="component" value="Chromosome 6"/>
</dbReference>
<proteinExistence type="predicted"/>
<accession>A0A161WVM9</accession>
<protein>
    <submittedName>
        <fullName evidence="3">Uncharacterized protein</fullName>
    </submittedName>
</protein>
<keyword evidence="4" id="KW-1185">Reference proteome</keyword>
<feature type="transmembrane region" description="Helical" evidence="2">
    <location>
        <begin position="166"/>
        <end position="186"/>
    </location>
</feature>
<dbReference type="PANTHER" id="PTHR35475:SF1">
    <property type="entry name" value="WD REPEAT PROTEIN"/>
    <property type="match status" value="1"/>
</dbReference>
<feature type="transmembrane region" description="Helical" evidence="2">
    <location>
        <begin position="136"/>
        <end position="154"/>
    </location>
</feature>
<keyword evidence="2" id="KW-1133">Transmembrane helix</keyword>